<dbReference type="RefSeq" id="WP_229400503.1">
    <property type="nucleotide sequence ID" value="NZ_JAJGWA010000075.1"/>
</dbReference>
<dbReference type="AlphaFoldDB" id="A0AAW4X3J5"/>
<organism evidence="1 2">
    <name type="scientific">Limosilactobacillus reuteri</name>
    <name type="common">Lactobacillus reuteri</name>
    <dbReference type="NCBI Taxonomy" id="1598"/>
    <lineage>
        <taxon>Bacteria</taxon>
        <taxon>Bacillati</taxon>
        <taxon>Bacillota</taxon>
        <taxon>Bacilli</taxon>
        <taxon>Lactobacillales</taxon>
        <taxon>Lactobacillaceae</taxon>
        <taxon>Limosilactobacillus</taxon>
    </lineage>
</organism>
<evidence type="ECO:0000313" key="1">
    <source>
        <dbReference type="EMBL" id="MCC4476987.1"/>
    </source>
</evidence>
<dbReference type="EMBL" id="JAJGWB010000079">
    <property type="protein sequence ID" value="MCC4476987.1"/>
    <property type="molecule type" value="Genomic_DNA"/>
</dbReference>
<protein>
    <submittedName>
        <fullName evidence="1">Uncharacterized protein</fullName>
    </submittedName>
</protein>
<reference evidence="1" key="1">
    <citation type="submission" date="2021-10" db="EMBL/GenBank/DDBJ databases">
        <title>Evolutionary history and lifestyle of the vertebrate symbiont Limosilactobacillus reuteri.</title>
        <authorList>
            <person name="Zheng J."/>
            <person name="Li F."/>
            <person name="Gaenzle M."/>
            <person name="Walter J."/>
        </authorList>
    </citation>
    <scope>NUCLEOTIDE SEQUENCE</scope>
    <source>
        <strain evidence="1">GQ_1_3_1</strain>
    </source>
</reference>
<sequence>MIENDRYYRRYVKDVESGYIFLQTGLVKKTILDSLFEISYRLAIQIAKDKKFTDQTFFKDTPYTPIFDKTPLKYASRLIKQFNHIQDLYQDNHTAKLVSDITQFLKKLNNIPDVQELTHSYLSLLKKTNYVMPFLSSNKTGYANLINKYDRLLLLVDLRNTQQNNPTLNYPELDNAKFINLASLLDMEVRHENRNPTLQEYLTRQIAFELINIRGYNEAPIVPWGNSGFRKIQTQASITDPGLGHLTGTIRKMDYINGTNVHIGYLERGEENDREIVEPYRLPDMATIGKVKMSVGKDTSVSSYVGRPMFEDTFDNSFIKSVHTTIAVCSGIFMNGLSECKVAIERMTVSQAIKFMRTVSANVVRDESLQVLAAAFCINYPLIDDRETTLKTNNGKPKKITDRMEIAKLGIEIAKQGNFDKVTFDGTANWYPSDPIMEQLGYKNSLELVHKAHEVGLLTYFSAGFRFKHLTDIVQTGTDGIGLGGAQILRFMDSKNGFQDPFKQENVKKILDINKTAANSVIGQGAILLTRLDRMYFEGSLPEWANGQRNTLYKALLNKDEETTNNILDSLQEIMQLPIDLVHPLVAWGQRIISNQDDAIAFTTMKKEEKEHYINLLKRHIKHHDYNELNSVLKEIHSNK</sequence>
<gene>
    <name evidence="1" type="ORF">LMB76_01875</name>
</gene>
<name>A0AAW4X3J5_LIMRT</name>
<comment type="caution">
    <text evidence="1">The sequence shown here is derived from an EMBL/GenBank/DDBJ whole genome shotgun (WGS) entry which is preliminary data.</text>
</comment>
<proteinExistence type="predicted"/>
<dbReference type="Proteomes" id="UP001198026">
    <property type="component" value="Unassembled WGS sequence"/>
</dbReference>
<accession>A0AAW4X3J5</accession>
<evidence type="ECO:0000313" key="2">
    <source>
        <dbReference type="Proteomes" id="UP001198026"/>
    </source>
</evidence>